<organism evidence="3 4">
    <name type="scientific">Streptomyces chitinivorans</name>
    <dbReference type="NCBI Taxonomy" id="1257027"/>
    <lineage>
        <taxon>Bacteria</taxon>
        <taxon>Bacillati</taxon>
        <taxon>Actinomycetota</taxon>
        <taxon>Actinomycetes</taxon>
        <taxon>Kitasatosporales</taxon>
        <taxon>Streptomycetaceae</taxon>
        <taxon>Streptomyces</taxon>
    </lineage>
</organism>
<name>A0ABW7HQW7_9ACTN</name>
<feature type="region of interest" description="Disordered" evidence="1">
    <location>
        <begin position="281"/>
        <end position="312"/>
    </location>
</feature>
<keyword evidence="4" id="KW-1185">Reference proteome</keyword>
<protein>
    <submittedName>
        <fullName evidence="3">DUF4097 domain-containing protein</fullName>
    </submittedName>
</protein>
<proteinExistence type="predicted"/>
<evidence type="ECO:0000259" key="2">
    <source>
        <dbReference type="Pfam" id="PF13349"/>
    </source>
</evidence>
<evidence type="ECO:0000313" key="3">
    <source>
        <dbReference type="EMBL" id="MFH0248255.1"/>
    </source>
</evidence>
<gene>
    <name evidence="3" type="ORF">ACG5V6_08525</name>
</gene>
<dbReference type="RefSeq" id="WP_394631094.1">
    <property type="nucleotide sequence ID" value="NZ_BAABEN010000015.1"/>
</dbReference>
<feature type="domain" description="DUF4097" evidence="2">
    <location>
        <begin position="127"/>
        <end position="279"/>
    </location>
</feature>
<feature type="compositionally biased region" description="Low complexity" evidence="1">
    <location>
        <begin position="290"/>
        <end position="301"/>
    </location>
</feature>
<dbReference type="InterPro" id="IPR025164">
    <property type="entry name" value="Toastrack_DUF4097"/>
</dbReference>
<dbReference type="Proteomes" id="UP001607069">
    <property type="component" value="Unassembled WGS sequence"/>
</dbReference>
<evidence type="ECO:0000313" key="4">
    <source>
        <dbReference type="Proteomes" id="UP001607069"/>
    </source>
</evidence>
<sequence length="312" mass="31690">MSSYADAGEAAVPGRSEWSVDAPCALVFEEDVHTLRVRVVGGAVNVVGTDAPPARLEVGAVTGPPPTVRLEDGTLTVAYDDLPWKGFLTLLDRETWPHSADVSLAVPAGVRVEVGVVGADAVVTGIEGRTEVRGVTGGITLVGLRGDVRADTVSGDVQAQGVTGGLRFNSVSGDLTVIDGGGSPVRADSVSGDMAVDLAPARERRRTDVRLSSVSGGIALRLPEPADAAVEAGTAAGAVSCAFEELRISGQWGARRVTGTLGTGDGLLRATTVSGSIALLRRPEPEAGEEAGAPFATGGTPSPAEPSPRKDV</sequence>
<dbReference type="Pfam" id="PF13349">
    <property type="entry name" value="DUF4097"/>
    <property type="match status" value="1"/>
</dbReference>
<reference evidence="3 4" key="1">
    <citation type="submission" date="2024-10" db="EMBL/GenBank/DDBJ databases">
        <authorList>
            <person name="Cho J.-C."/>
        </authorList>
    </citation>
    <scope>NUCLEOTIDE SEQUENCE [LARGE SCALE GENOMIC DNA]</scope>
    <source>
        <strain evidence="3 4">KCTC29696</strain>
    </source>
</reference>
<accession>A0ABW7HQW7</accession>
<comment type="caution">
    <text evidence="3">The sequence shown here is derived from an EMBL/GenBank/DDBJ whole genome shotgun (WGS) entry which is preliminary data.</text>
</comment>
<dbReference type="EMBL" id="JBIHMK010000022">
    <property type="protein sequence ID" value="MFH0248255.1"/>
    <property type="molecule type" value="Genomic_DNA"/>
</dbReference>
<evidence type="ECO:0000256" key="1">
    <source>
        <dbReference type="SAM" id="MobiDB-lite"/>
    </source>
</evidence>